<dbReference type="EMBL" id="UGGP01000001">
    <property type="protein sequence ID" value="STO08147.1"/>
    <property type="molecule type" value="Genomic_DNA"/>
</dbReference>
<dbReference type="RefSeq" id="WP_147287407.1">
    <property type="nucleotide sequence ID" value="NZ_UGGP01000001.1"/>
</dbReference>
<name>A0A377FTK6_9BACL</name>
<proteinExistence type="predicted"/>
<protein>
    <submittedName>
        <fullName evidence="1">Uncharacterized protein</fullName>
    </submittedName>
</protein>
<gene>
    <name evidence="1" type="ORF">NCTC13163_01516</name>
</gene>
<sequence length="186" mass="21029">MSVLLLSAGVAWGVEKTKQPELPEGAEPILTYDLADRDMGLRFFTQRYDDEWTDDLTSPGVGVEITIKGHIEYISSISLPEENLMWSTAGQTCENRSECVPYDILYGINQGTTTRVITELNGERYEPELLKTKAGNDVWFILVDRIESIESITGYDRNGNVSYEFNLLTFTSDAVFVPVFRDVRLI</sequence>
<dbReference type="AlphaFoldDB" id="A0A377FTK6"/>
<evidence type="ECO:0000313" key="1">
    <source>
        <dbReference type="EMBL" id="STO08147.1"/>
    </source>
</evidence>
<organism evidence="1 2">
    <name type="scientific">Exiguobacterium aurantiacum</name>
    <dbReference type="NCBI Taxonomy" id="33987"/>
    <lineage>
        <taxon>Bacteria</taxon>
        <taxon>Bacillati</taxon>
        <taxon>Bacillota</taxon>
        <taxon>Bacilli</taxon>
        <taxon>Bacillales</taxon>
        <taxon>Bacillales Family XII. Incertae Sedis</taxon>
        <taxon>Exiguobacterium</taxon>
    </lineage>
</organism>
<dbReference type="Proteomes" id="UP000254060">
    <property type="component" value="Unassembled WGS sequence"/>
</dbReference>
<dbReference type="STRING" id="1397694.GCA_000702585_02013"/>
<accession>A0A377FTK6</accession>
<reference evidence="1 2" key="1">
    <citation type="submission" date="2018-06" db="EMBL/GenBank/DDBJ databases">
        <authorList>
            <consortium name="Pathogen Informatics"/>
            <person name="Doyle S."/>
        </authorList>
    </citation>
    <scope>NUCLEOTIDE SEQUENCE [LARGE SCALE GENOMIC DNA]</scope>
    <source>
        <strain evidence="1 2">NCTC13163</strain>
    </source>
</reference>
<dbReference type="OrthoDB" id="2355622at2"/>
<evidence type="ECO:0000313" key="2">
    <source>
        <dbReference type="Proteomes" id="UP000254060"/>
    </source>
</evidence>